<sequence>MTIAGHAAHLKELGLTPDMPEQLRKLQAEYDALTIERDGLRVDRDGLRAERNELQVERDKVVEANRKLAEFLKIQEQQLGEANNKARFVLQLERDYAAMRHDRDVWAHHAHRIRNEYQTFRQGIIHFVPHPAPPAKPRHVQYSIPQAAEPPAPVHVPGQLNGNSYS</sequence>
<evidence type="ECO:0000313" key="3">
    <source>
        <dbReference type="Proteomes" id="UP000016930"/>
    </source>
</evidence>
<accession>M2QP02</accession>
<keyword evidence="1" id="KW-0175">Coiled coil</keyword>
<evidence type="ECO:0000256" key="1">
    <source>
        <dbReference type="SAM" id="Coils"/>
    </source>
</evidence>
<reference evidence="2 3" key="1">
    <citation type="journal article" date="2012" name="Proc. Natl. Acad. Sci. U.S.A.">
        <title>Comparative genomics of Ceriporiopsis subvermispora and Phanerochaete chrysosporium provide insight into selective ligninolysis.</title>
        <authorList>
            <person name="Fernandez-Fueyo E."/>
            <person name="Ruiz-Duenas F.J."/>
            <person name="Ferreira P."/>
            <person name="Floudas D."/>
            <person name="Hibbett D.S."/>
            <person name="Canessa P."/>
            <person name="Larrondo L.F."/>
            <person name="James T.Y."/>
            <person name="Seelenfreund D."/>
            <person name="Lobos S."/>
            <person name="Polanco R."/>
            <person name="Tello M."/>
            <person name="Honda Y."/>
            <person name="Watanabe T."/>
            <person name="Watanabe T."/>
            <person name="Ryu J.S."/>
            <person name="Kubicek C.P."/>
            <person name="Schmoll M."/>
            <person name="Gaskell J."/>
            <person name="Hammel K.E."/>
            <person name="St John F.J."/>
            <person name="Vanden Wymelenberg A."/>
            <person name="Sabat G."/>
            <person name="Splinter BonDurant S."/>
            <person name="Syed K."/>
            <person name="Yadav J.S."/>
            <person name="Doddapaneni H."/>
            <person name="Subramanian V."/>
            <person name="Lavin J.L."/>
            <person name="Oguiza J.A."/>
            <person name="Perez G."/>
            <person name="Pisabarro A.G."/>
            <person name="Ramirez L."/>
            <person name="Santoyo F."/>
            <person name="Master E."/>
            <person name="Coutinho P.M."/>
            <person name="Henrissat B."/>
            <person name="Lombard V."/>
            <person name="Magnuson J.K."/>
            <person name="Kuees U."/>
            <person name="Hori C."/>
            <person name="Igarashi K."/>
            <person name="Samejima M."/>
            <person name="Held B.W."/>
            <person name="Barry K.W."/>
            <person name="LaButti K.M."/>
            <person name="Lapidus A."/>
            <person name="Lindquist E.A."/>
            <person name="Lucas S.M."/>
            <person name="Riley R."/>
            <person name="Salamov A.A."/>
            <person name="Hoffmeister D."/>
            <person name="Schwenk D."/>
            <person name="Hadar Y."/>
            <person name="Yarden O."/>
            <person name="de Vries R.P."/>
            <person name="Wiebenga A."/>
            <person name="Stenlid J."/>
            <person name="Eastwood D."/>
            <person name="Grigoriev I.V."/>
            <person name="Berka R.M."/>
            <person name="Blanchette R.A."/>
            <person name="Kersten P."/>
            <person name="Martinez A.T."/>
            <person name="Vicuna R."/>
            <person name="Cullen D."/>
        </authorList>
    </citation>
    <scope>NUCLEOTIDE SEQUENCE [LARGE SCALE GENOMIC DNA]</scope>
    <source>
        <strain evidence="2 3">B</strain>
    </source>
</reference>
<proteinExistence type="predicted"/>
<dbReference type="EMBL" id="KB445794">
    <property type="protein sequence ID" value="EMD38788.1"/>
    <property type="molecule type" value="Genomic_DNA"/>
</dbReference>
<dbReference type="AlphaFoldDB" id="M2QP02"/>
<name>M2QP02_CERS8</name>
<organism evidence="2 3">
    <name type="scientific">Ceriporiopsis subvermispora (strain B)</name>
    <name type="common">White-rot fungus</name>
    <name type="synonym">Gelatoporia subvermispora</name>
    <dbReference type="NCBI Taxonomy" id="914234"/>
    <lineage>
        <taxon>Eukaryota</taxon>
        <taxon>Fungi</taxon>
        <taxon>Dikarya</taxon>
        <taxon>Basidiomycota</taxon>
        <taxon>Agaricomycotina</taxon>
        <taxon>Agaricomycetes</taxon>
        <taxon>Polyporales</taxon>
        <taxon>Gelatoporiaceae</taxon>
        <taxon>Gelatoporia</taxon>
    </lineage>
</organism>
<gene>
    <name evidence="2" type="ORF">CERSUDRAFT_92820</name>
</gene>
<dbReference type="Proteomes" id="UP000016930">
    <property type="component" value="Unassembled WGS sequence"/>
</dbReference>
<protein>
    <submittedName>
        <fullName evidence="2">Uncharacterized protein</fullName>
    </submittedName>
</protein>
<evidence type="ECO:0000313" key="2">
    <source>
        <dbReference type="EMBL" id="EMD38788.1"/>
    </source>
</evidence>
<feature type="coiled-coil region" evidence="1">
    <location>
        <begin position="23"/>
        <end position="67"/>
    </location>
</feature>
<keyword evidence="3" id="KW-1185">Reference proteome</keyword>
<dbReference type="HOGENOM" id="CLU_1602489_0_0_1"/>